<comment type="cofactor">
    <cofactor evidence="1">
        <name>pantetheine 4'-phosphate</name>
        <dbReference type="ChEBI" id="CHEBI:47942"/>
    </cofactor>
</comment>
<dbReference type="Pfam" id="PF00668">
    <property type="entry name" value="Condensation"/>
    <property type="match status" value="1"/>
</dbReference>
<dbReference type="PANTHER" id="PTHR45527:SF1">
    <property type="entry name" value="FATTY ACID SYNTHASE"/>
    <property type="match status" value="1"/>
</dbReference>
<dbReference type="InterPro" id="IPR045851">
    <property type="entry name" value="AMP-bd_C_sf"/>
</dbReference>
<dbReference type="Pfam" id="PF13193">
    <property type="entry name" value="AMP-binding_C"/>
    <property type="match status" value="1"/>
</dbReference>
<keyword evidence="3" id="KW-0597">Phosphoprotein</keyword>
<organism evidence="5 6">
    <name type="scientific">Hymenobacter nitidus</name>
    <dbReference type="NCBI Taxonomy" id="2880929"/>
    <lineage>
        <taxon>Bacteria</taxon>
        <taxon>Pseudomonadati</taxon>
        <taxon>Bacteroidota</taxon>
        <taxon>Cytophagia</taxon>
        <taxon>Cytophagales</taxon>
        <taxon>Hymenobacteraceae</taxon>
        <taxon>Hymenobacter</taxon>
    </lineage>
</organism>
<comment type="caution">
    <text evidence="5">The sequence shown here is derived from an EMBL/GenBank/DDBJ whole genome shotgun (WGS) entry which is preliminary data.</text>
</comment>
<dbReference type="PROSITE" id="PS50075">
    <property type="entry name" value="CARRIER"/>
    <property type="match status" value="1"/>
</dbReference>
<dbReference type="RefSeq" id="WP_226190997.1">
    <property type="nucleotide sequence ID" value="NZ_JAJADQ010000032.1"/>
</dbReference>
<sequence>QAGRKVYRSGDQVVRLPSGQLQYVGRFDDQVKVRGYRVELGEVQHALLQLPGIGQAAVVAATNEGTTELVAYVVAANGQKVEEATVRTQLQAQLPAYMVPSAVLVLAALPVTANGKLDTKALPVVGQQRAAGRDYQAPQGEVEEQLAAVWSSVLRREPVGRQDNFYDLGGDSIKSILVVSRLRQKGYSVEVADILSYPILSELAQRAVKLTRQISQVQITGDGELSPIQHWFLNSDQPDKHHYNQSVLLQSASALQAEGLRQSLAQLLLHHDA</sequence>
<evidence type="ECO:0000313" key="5">
    <source>
        <dbReference type="EMBL" id="MCB2380574.1"/>
    </source>
</evidence>
<dbReference type="SUPFAM" id="SSF52777">
    <property type="entry name" value="CoA-dependent acyltransferases"/>
    <property type="match status" value="1"/>
</dbReference>
<dbReference type="EMBL" id="JAJADQ010000032">
    <property type="protein sequence ID" value="MCB2380574.1"/>
    <property type="molecule type" value="Genomic_DNA"/>
</dbReference>
<gene>
    <name evidence="5" type="ORF">LGH70_23485</name>
</gene>
<dbReference type="SUPFAM" id="SSF56801">
    <property type="entry name" value="Acetyl-CoA synthetase-like"/>
    <property type="match status" value="1"/>
</dbReference>
<evidence type="ECO:0000256" key="1">
    <source>
        <dbReference type="ARBA" id="ARBA00001957"/>
    </source>
</evidence>
<dbReference type="PANTHER" id="PTHR45527">
    <property type="entry name" value="NONRIBOSOMAL PEPTIDE SYNTHETASE"/>
    <property type="match status" value="1"/>
</dbReference>
<dbReference type="PROSITE" id="PS00012">
    <property type="entry name" value="PHOSPHOPANTETHEINE"/>
    <property type="match status" value="1"/>
</dbReference>
<accession>A0ABS8ANL7</accession>
<dbReference type="InterPro" id="IPR025110">
    <property type="entry name" value="AMP-bd_C"/>
</dbReference>
<dbReference type="Gene3D" id="3.40.50.12780">
    <property type="entry name" value="N-terminal domain of ligase-like"/>
    <property type="match status" value="1"/>
</dbReference>
<dbReference type="InterPro" id="IPR001242">
    <property type="entry name" value="Condensation_dom"/>
</dbReference>
<dbReference type="Gene3D" id="3.30.300.30">
    <property type="match status" value="1"/>
</dbReference>
<dbReference type="Pfam" id="PF00550">
    <property type="entry name" value="PP-binding"/>
    <property type="match status" value="1"/>
</dbReference>
<dbReference type="Proteomes" id="UP001165297">
    <property type="component" value="Unassembled WGS sequence"/>
</dbReference>
<dbReference type="SUPFAM" id="SSF47336">
    <property type="entry name" value="ACP-like"/>
    <property type="match status" value="1"/>
</dbReference>
<dbReference type="Gene3D" id="3.30.559.10">
    <property type="entry name" value="Chloramphenicol acetyltransferase-like domain"/>
    <property type="match status" value="1"/>
</dbReference>
<dbReference type="InterPro" id="IPR042099">
    <property type="entry name" value="ANL_N_sf"/>
</dbReference>
<dbReference type="InterPro" id="IPR009081">
    <property type="entry name" value="PP-bd_ACP"/>
</dbReference>
<dbReference type="InterPro" id="IPR006162">
    <property type="entry name" value="Ppantetheine_attach_site"/>
</dbReference>
<dbReference type="Gene3D" id="1.10.1200.10">
    <property type="entry name" value="ACP-like"/>
    <property type="match status" value="1"/>
</dbReference>
<feature type="non-terminal residue" evidence="5">
    <location>
        <position position="1"/>
    </location>
</feature>
<feature type="domain" description="Carrier" evidence="4">
    <location>
        <begin position="137"/>
        <end position="211"/>
    </location>
</feature>
<feature type="non-terminal residue" evidence="5">
    <location>
        <position position="273"/>
    </location>
</feature>
<reference evidence="5" key="1">
    <citation type="submission" date="2021-10" db="EMBL/GenBank/DDBJ databases">
        <authorList>
            <person name="Dean J.D."/>
            <person name="Kim M.K."/>
            <person name="Newey C.N."/>
            <person name="Stoker T.S."/>
            <person name="Thompson D.W."/>
            <person name="Grose J.H."/>
        </authorList>
    </citation>
    <scope>NUCLEOTIDE SEQUENCE</scope>
    <source>
        <strain evidence="5">BT635</strain>
    </source>
</reference>
<keyword evidence="6" id="KW-1185">Reference proteome</keyword>
<dbReference type="InterPro" id="IPR036736">
    <property type="entry name" value="ACP-like_sf"/>
</dbReference>
<dbReference type="InterPro" id="IPR023213">
    <property type="entry name" value="CAT-like_dom_sf"/>
</dbReference>
<evidence type="ECO:0000313" key="6">
    <source>
        <dbReference type="Proteomes" id="UP001165297"/>
    </source>
</evidence>
<name>A0ABS8ANL7_9BACT</name>
<evidence type="ECO:0000256" key="2">
    <source>
        <dbReference type="ARBA" id="ARBA00022450"/>
    </source>
</evidence>
<evidence type="ECO:0000259" key="4">
    <source>
        <dbReference type="PROSITE" id="PS50075"/>
    </source>
</evidence>
<protein>
    <submittedName>
        <fullName evidence="5">Phosphopantetheine-binding protein</fullName>
    </submittedName>
</protein>
<keyword evidence="2" id="KW-0596">Phosphopantetheine</keyword>
<proteinExistence type="predicted"/>
<evidence type="ECO:0000256" key="3">
    <source>
        <dbReference type="ARBA" id="ARBA00022553"/>
    </source>
</evidence>